<dbReference type="InterPro" id="IPR000058">
    <property type="entry name" value="Znf_AN1"/>
</dbReference>
<comment type="caution">
    <text evidence="8">The sequence shown here is derived from an EMBL/GenBank/DDBJ whole genome shotgun (WGS) entry which is preliminary data.</text>
</comment>
<gene>
    <name evidence="8" type="ORF">FA13DRAFT_1723978</name>
</gene>
<dbReference type="OrthoDB" id="431929at2759"/>
<keyword evidence="4" id="KW-0862">Zinc</keyword>
<dbReference type="STRING" id="71717.A0A4Y7U141"/>
<protein>
    <recommendedName>
        <fullName evidence="7">AN1-type domain-containing protein</fullName>
    </recommendedName>
</protein>
<evidence type="ECO:0000256" key="1">
    <source>
        <dbReference type="ARBA" id="ARBA00022723"/>
    </source>
</evidence>
<dbReference type="PROSITE" id="PS51039">
    <property type="entry name" value="ZF_AN1"/>
    <property type="match status" value="2"/>
</dbReference>
<dbReference type="InterPro" id="IPR057357">
    <property type="entry name" value="Znf-C2H2_ZFAND2A/B"/>
</dbReference>
<evidence type="ECO:0000256" key="4">
    <source>
        <dbReference type="ARBA" id="ARBA00022833"/>
    </source>
</evidence>
<keyword evidence="2" id="KW-0677">Repeat</keyword>
<dbReference type="PANTHER" id="PTHR14677">
    <property type="entry name" value="ARSENITE INDUCUBLE RNA ASSOCIATED PROTEIN AIP-1-RELATED"/>
    <property type="match status" value="1"/>
</dbReference>
<dbReference type="Proteomes" id="UP000298030">
    <property type="component" value="Unassembled WGS sequence"/>
</dbReference>
<evidence type="ECO:0000313" key="9">
    <source>
        <dbReference type="Proteomes" id="UP000298030"/>
    </source>
</evidence>
<dbReference type="GO" id="GO:0005737">
    <property type="term" value="C:cytoplasm"/>
    <property type="evidence" value="ECO:0007669"/>
    <property type="project" value="TreeGrafter"/>
</dbReference>
<sequence>MSGPSLSNLVDNGQMLLLGTQCAEATCMQVDFLPFKCPHCNKSYCQTHYKAEDHKCPEYEEFLHNRIAPNCPFCNIPVAVPPSQDPNVRMELHFEKECSVILGEVPPRPTPRCSKSVCNKVLFSPIPCPSCKEVHCVAHRFPVEHSCSKAAFASTKAQASVGVFVKTFNAKASVFAADFKKTVVSAAASASTLSAEAAKAASTSTTNAIDKLQTGRRAKSERKSQLRGMRERNERGLLSEEETVILGRLEAGNNFNKNKEDCLIM</sequence>
<feature type="domain" description="AN1-type" evidence="7">
    <location>
        <begin position="16"/>
        <end position="64"/>
    </location>
</feature>
<accession>A0A4Y7U141</accession>
<proteinExistence type="predicted"/>
<dbReference type="GO" id="GO:0008270">
    <property type="term" value="F:zinc ion binding"/>
    <property type="evidence" value="ECO:0007669"/>
    <property type="project" value="UniProtKB-KW"/>
</dbReference>
<dbReference type="Pfam" id="PF01428">
    <property type="entry name" value="zf-AN1"/>
    <property type="match status" value="2"/>
</dbReference>
<keyword evidence="9" id="KW-1185">Reference proteome</keyword>
<feature type="region of interest" description="Disordered" evidence="6">
    <location>
        <begin position="213"/>
        <end position="232"/>
    </location>
</feature>
<evidence type="ECO:0000256" key="3">
    <source>
        <dbReference type="ARBA" id="ARBA00022771"/>
    </source>
</evidence>
<evidence type="ECO:0000256" key="2">
    <source>
        <dbReference type="ARBA" id="ARBA00022737"/>
    </source>
</evidence>
<evidence type="ECO:0000256" key="6">
    <source>
        <dbReference type="SAM" id="MobiDB-lite"/>
    </source>
</evidence>
<keyword evidence="1" id="KW-0479">Metal-binding</keyword>
<evidence type="ECO:0000313" key="8">
    <source>
        <dbReference type="EMBL" id="TEB39768.1"/>
    </source>
</evidence>
<dbReference type="SUPFAM" id="SSF118310">
    <property type="entry name" value="AN1-like Zinc finger"/>
    <property type="match status" value="2"/>
</dbReference>
<dbReference type="PANTHER" id="PTHR14677:SF40">
    <property type="entry name" value="CDC48-ASSOCIATED UBIQUITIN-LIKE_ZINC FINGER PROTEIN 1"/>
    <property type="match status" value="1"/>
</dbReference>
<name>A0A4Y7U141_COPMI</name>
<dbReference type="InterPro" id="IPR035896">
    <property type="entry name" value="AN1-like_Znf"/>
</dbReference>
<dbReference type="Pfam" id="PF25403">
    <property type="entry name" value="zf-C2H2_ZFAND2"/>
    <property type="match status" value="1"/>
</dbReference>
<feature type="domain" description="AN1-type" evidence="7">
    <location>
        <begin position="107"/>
        <end position="155"/>
    </location>
</feature>
<dbReference type="EMBL" id="QPFP01000001">
    <property type="protein sequence ID" value="TEB39768.1"/>
    <property type="molecule type" value="Genomic_DNA"/>
</dbReference>
<feature type="compositionally biased region" description="Basic and acidic residues" evidence="6">
    <location>
        <begin position="221"/>
        <end position="232"/>
    </location>
</feature>
<evidence type="ECO:0000256" key="5">
    <source>
        <dbReference type="PROSITE-ProRule" id="PRU00449"/>
    </source>
</evidence>
<dbReference type="Gene3D" id="4.10.1110.10">
    <property type="entry name" value="AN1-like Zinc finger"/>
    <property type="match status" value="2"/>
</dbReference>
<dbReference type="SMART" id="SM00154">
    <property type="entry name" value="ZnF_AN1"/>
    <property type="match status" value="2"/>
</dbReference>
<reference evidence="8 9" key="1">
    <citation type="journal article" date="2019" name="Nat. Ecol. Evol.">
        <title>Megaphylogeny resolves global patterns of mushroom evolution.</title>
        <authorList>
            <person name="Varga T."/>
            <person name="Krizsan K."/>
            <person name="Foldi C."/>
            <person name="Dima B."/>
            <person name="Sanchez-Garcia M."/>
            <person name="Sanchez-Ramirez S."/>
            <person name="Szollosi G.J."/>
            <person name="Szarkandi J.G."/>
            <person name="Papp V."/>
            <person name="Albert L."/>
            <person name="Andreopoulos W."/>
            <person name="Angelini C."/>
            <person name="Antonin V."/>
            <person name="Barry K.W."/>
            <person name="Bougher N.L."/>
            <person name="Buchanan P."/>
            <person name="Buyck B."/>
            <person name="Bense V."/>
            <person name="Catcheside P."/>
            <person name="Chovatia M."/>
            <person name="Cooper J."/>
            <person name="Damon W."/>
            <person name="Desjardin D."/>
            <person name="Finy P."/>
            <person name="Geml J."/>
            <person name="Haridas S."/>
            <person name="Hughes K."/>
            <person name="Justo A."/>
            <person name="Karasinski D."/>
            <person name="Kautmanova I."/>
            <person name="Kiss B."/>
            <person name="Kocsube S."/>
            <person name="Kotiranta H."/>
            <person name="LaButti K.M."/>
            <person name="Lechner B.E."/>
            <person name="Liimatainen K."/>
            <person name="Lipzen A."/>
            <person name="Lukacs Z."/>
            <person name="Mihaltcheva S."/>
            <person name="Morgado L.N."/>
            <person name="Niskanen T."/>
            <person name="Noordeloos M.E."/>
            <person name="Ohm R.A."/>
            <person name="Ortiz-Santana B."/>
            <person name="Ovrebo C."/>
            <person name="Racz N."/>
            <person name="Riley R."/>
            <person name="Savchenko A."/>
            <person name="Shiryaev A."/>
            <person name="Soop K."/>
            <person name="Spirin V."/>
            <person name="Szebenyi C."/>
            <person name="Tomsovsky M."/>
            <person name="Tulloss R.E."/>
            <person name="Uehling J."/>
            <person name="Grigoriev I.V."/>
            <person name="Vagvolgyi C."/>
            <person name="Papp T."/>
            <person name="Martin F.M."/>
            <person name="Miettinen O."/>
            <person name="Hibbett D.S."/>
            <person name="Nagy L.G."/>
        </authorList>
    </citation>
    <scope>NUCLEOTIDE SEQUENCE [LARGE SCALE GENOMIC DNA]</scope>
    <source>
        <strain evidence="8 9">FP101781</strain>
    </source>
</reference>
<keyword evidence="3 5" id="KW-0863">Zinc-finger</keyword>
<evidence type="ECO:0000259" key="7">
    <source>
        <dbReference type="PROSITE" id="PS51039"/>
    </source>
</evidence>
<organism evidence="8 9">
    <name type="scientific">Coprinellus micaceus</name>
    <name type="common">Glistening ink-cap mushroom</name>
    <name type="synonym">Coprinus micaceus</name>
    <dbReference type="NCBI Taxonomy" id="71717"/>
    <lineage>
        <taxon>Eukaryota</taxon>
        <taxon>Fungi</taxon>
        <taxon>Dikarya</taxon>
        <taxon>Basidiomycota</taxon>
        <taxon>Agaricomycotina</taxon>
        <taxon>Agaricomycetes</taxon>
        <taxon>Agaricomycetidae</taxon>
        <taxon>Agaricales</taxon>
        <taxon>Agaricineae</taxon>
        <taxon>Psathyrellaceae</taxon>
        <taxon>Coprinellus</taxon>
    </lineage>
</organism>
<dbReference type="AlphaFoldDB" id="A0A4Y7U141"/>